<accession>A0A3B5QRE3</accession>
<evidence type="ECO:0000256" key="7">
    <source>
        <dbReference type="SAM" id="SignalP"/>
    </source>
</evidence>
<feature type="signal peptide" evidence="7">
    <location>
        <begin position="1"/>
        <end position="19"/>
    </location>
</feature>
<evidence type="ECO:0000313" key="9">
    <source>
        <dbReference type="Proteomes" id="UP000002852"/>
    </source>
</evidence>
<evidence type="ECO:0000313" key="8">
    <source>
        <dbReference type="Ensembl" id="ENSXMAP00000033156.1"/>
    </source>
</evidence>
<dbReference type="Ensembl" id="ENSXMAT00000034486.1">
    <property type="protein sequence ID" value="ENSXMAP00000033156.1"/>
    <property type="gene ID" value="ENSXMAG00000026633.1"/>
</dbReference>
<evidence type="ECO:0000256" key="5">
    <source>
        <dbReference type="ARBA" id="ARBA00023180"/>
    </source>
</evidence>
<reference evidence="8" key="4">
    <citation type="submission" date="2025-09" db="UniProtKB">
        <authorList>
            <consortium name="Ensembl"/>
        </authorList>
    </citation>
    <scope>IDENTIFICATION</scope>
    <source>
        <strain evidence="8">JP 163 A</strain>
    </source>
</reference>
<dbReference type="SUPFAM" id="SSF47266">
    <property type="entry name" value="4-helical cytokines"/>
    <property type="match status" value="1"/>
</dbReference>
<name>A0A3B5QRE3_XIPMA</name>
<reference evidence="9" key="1">
    <citation type="submission" date="2012-01" db="EMBL/GenBank/DDBJ databases">
        <authorList>
            <person name="Walter R."/>
            <person name="Schartl M."/>
            <person name="Warren W."/>
        </authorList>
    </citation>
    <scope>NUCLEOTIDE SEQUENCE [LARGE SCALE GENOMIC DNA]</scope>
    <source>
        <strain evidence="9">JP 163 A</strain>
    </source>
</reference>
<dbReference type="OMA" id="INTSCQR"/>
<dbReference type="InterPro" id="IPR002069">
    <property type="entry name" value="Interferon_gamma"/>
</dbReference>
<evidence type="ECO:0000256" key="2">
    <source>
        <dbReference type="ARBA" id="ARBA00007566"/>
    </source>
</evidence>
<dbReference type="GO" id="GO:0006955">
    <property type="term" value="P:immune response"/>
    <property type="evidence" value="ECO:0007669"/>
    <property type="project" value="InterPro"/>
</dbReference>
<protein>
    <submittedName>
        <fullName evidence="8">Uncharacterized protein</fullName>
    </submittedName>
</protein>
<organism evidence="8 9">
    <name type="scientific">Xiphophorus maculatus</name>
    <name type="common">Southern platyfish</name>
    <name type="synonym">Platypoecilus maculatus</name>
    <dbReference type="NCBI Taxonomy" id="8083"/>
    <lineage>
        <taxon>Eukaryota</taxon>
        <taxon>Metazoa</taxon>
        <taxon>Chordata</taxon>
        <taxon>Craniata</taxon>
        <taxon>Vertebrata</taxon>
        <taxon>Euteleostomi</taxon>
        <taxon>Actinopterygii</taxon>
        <taxon>Neopterygii</taxon>
        <taxon>Teleostei</taxon>
        <taxon>Neoteleostei</taxon>
        <taxon>Acanthomorphata</taxon>
        <taxon>Ovalentaria</taxon>
        <taxon>Atherinomorphae</taxon>
        <taxon>Cyprinodontiformes</taxon>
        <taxon>Poeciliidae</taxon>
        <taxon>Poeciliinae</taxon>
        <taxon>Xiphophorus</taxon>
    </lineage>
</organism>
<keyword evidence="6" id="KW-0175">Coiled coil</keyword>
<keyword evidence="7" id="KW-0732">Signal</keyword>
<keyword evidence="9" id="KW-1185">Reference proteome</keyword>
<dbReference type="GeneTree" id="ENSGT00940000176985"/>
<evidence type="ECO:0000256" key="6">
    <source>
        <dbReference type="SAM" id="Coils"/>
    </source>
</evidence>
<keyword evidence="5" id="KW-0325">Glycoprotein</keyword>
<feature type="coiled-coil region" evidence="6">
    <location>
        <begin position="106"/>
        <end position="144"/>
    </location>
</feature>
<evidence type="ECO:0000256" key="4">
    <source>
        <dbReference type="ARBA" id="ARBA00022525"/>
    </source>
</evidence>
<evidence type="ECO:0000256" key="3">
    <source>
        <dbReference type="ARBA" id="ARBA00022514"/>
    </source>
</evidence>
<dbReference type="GO" id="GO:0005615">
    <property type="term" value="C:extracellular space"/>
    <property type="evidence" value="ECO:0007669"/>
    <property type="project" value="UniProtKB-KW"/>
</dbReference>
<dbReference type="GO" id="GO:0005133">
    <property type="term" value="F:type II interferon receptor binding"/>
    <property type="evidence" value="ECO:0007669"/>
    <property type="project" value="InterPro"/>
</dbReference>
<reference evidence="9" key="2">
    <citation type="journal article" date="2013" name="Nat. Genet.">
        <title>The genome of the platyfish, Xiphophorus maculatus, provides insights into evolutionary adaptation and several complex traits.</title>
        <authorList>
            <person name="Schartl M."/>
            <person name="Walter R.B."/>
            <person name="Shen Y."/>
            <person name="Garcia T."/>
            <person name="Catchen J."/>
            <person name="Amores A."/>
            <person name="Braasch I."/>
            <person name="Chalopin D."/>
            <person name="Volff J.N."/>
            <person name="Lesch K.P."/>
            <person name="Bisazza A."/>
            <person name="Minx P."/>
            <person name="Hillier L."/>
            <person name="Wilson R.K."/>
            <person name="Fuerstenberg S."/>
            <person name="Boore J."/>
            <person name="Searle S."/>
            <person name="Postlethwait J.H."/>
            <person name="Warren W.C."/>
        </authorList>
    </citation>
    <scope>NUCLEOTIDE SEQUENCE [LARGE SCALE GENOMIC DNA]</scope>
    <source>
        <strain evidence="9">JP 163 A</strain>
    </source>
</reference>
<sequence length="178" mass="20053">MPSCSVLLGLLVLLEGVLAYALPLQAVSEKLKESHESIATDLGLTQLEINRDPLFDFIIRTINTSCQRKEDMQLMNATLDVYLQVFSHVRHHHGNHLLDRLSEPKRTEVIKHLAKLENKTKELKSRLICQNENIENALSELERIKVDDPMVQKKALAQFLQIYQAASAVAESNAASAK</sequence>
<keyword evidence="4" id="KW-0964">Secreted</keyword>
<feature type="chain" id="PRO_5017223807" evidence="7">
    <location>
        <begin position="20"/>
        <end position="178"/>
    </location>
</feature>
<keyword evidence="3" id="KW-0202">Cytokine</keyword>
<comment type="subcellular location">
    <subcellularLocation>
        <location evidence="1">Secreted</location>
    </subcellularLocation>
</comment>
<dbReference type="AlphaFoldDB" id="A0A3B5QRE3"/>
<proteinExistence type="inferred from homology"/>
<dbReference type="GO" id="GO:0005125">
    <property type="term" value="F:cytokine activity"/>
    <property type="evidence" value="ECO:0007669"/>
    <property type="project" value="UniProtKB-KW"/>
</dbReference>
<dbReference type="PANTHER" id="PTHR11419">
    <property type="entry name" value="INTERFERON GAMMA"/>
    <property type="match status" value="1"/>
</dbReference>
<dbReference type="PANTHER" id="PTHR11419:SF0">
    <property type="entry name" value="INTERFERON GAMMA"/>
    <property type="match status" value="1"/>
</dbReference>
<reference evidence="8" key="3">
    <citation type="submission" date="2025-08" db="UniProtKB">
        <authorList>
            <consortium name="Ensembl"/>
        </authorList>
    </citation>
    <scope>IDENTIFICATION</scope>
    <source>
        <strain evidence="8">JP 163 A</strain>
    </source>
</reference>
<dbReference type="InParanoid" id="A0A3B5QRE3"/>
<evidence type="ECO:0000256" key="1">
    <source>
        <dbReference type="ARBA" id="ARBA00004613"/>
    </source>
</evidence>
<dbReference type="InterPro" id="IPR009079">
    <property type="entry name" value="4_helix_cytokine-like_core"/>
</dbReference>
<comment type="similarity">
    <text evidence="2">Belongs to the type II (or gamma) interferon family.</text>
</comment>
<dbReference type="Proteomes" id="UP000002852">
    <property type="component" value="Unassembled WGS sequence"/>
</dbReference>
<dbReference type="Gene3D" id="1.20.1250.10">
    <property type="match status" value="1"/>
</dbReference>